<feature type="domain" description="ABC transporter" evidence="5">
    <location>
        <begin position="2"/>
        <end position="231"/>
    </location>
</feature>
<protein>
    <submittedName>
        <fullName evidence="6">ATP-binding cassette domain-containing protein</fullName>
    </submittedName>
</protein>
<dbReference type="EMBL" id="CP042909">
    <property type="protein sequence ID" value="QJA07009.1"/>
    <property type="molecule type" value="Genomic_DNA"/>
</dbReference>
<name>A0A6H1WV28_9BACT</name>
<dbReference type="PANTHER" id="PTHR43335">
    <property type="entry name" value="ABC TRANSPORTER, ATP-BINDING PROTEIN"/>
    <property type="match status" value="1"/>
</dbReference>
<dbReference type="KEGG" id="tmai:FVE67_07850"/>
<dbReference type="GO" id="GO:0005524">
    <property type="term" value="F:ATP binding"/>
    <property type="evidence" value="ECO:0007669"/>
    <property type="project" value="UniProtKB-KW"/>
</dbReference>
<evidence type="ECO:0000313" key="6">
    <source>
        <dbReference type="EMBL" id="QJA07009.1"/>
    </source>
</evidence>
<comment type="similarity">
    <text evidence="1">Belongs to the ABC transporter superfamily.</text>
</comment>
<dbReference type="InterPro" id="IPR027417">
    <property type="entry name" value="P-loop_NTPase"/>
</dbReference>
<keyword evidence="7" id="KW-1185">Reference proteome</keyword>
<keyword evidence="2" id="KW-0813">Transport</keyword>
<organism evidence="6 7">
    <name type="scientific">Thermosulfurimonas marina</name>
    <dbReference type="NCBI Taxonomy" id="2047767"/>
    <lineage>
        <taxon>Bacteria</taxon>
        <taxon>Pseudomonadati</taxon>
        <taxon>Thermodesulfobacteriota</taxon>
        <taxon>Thermodesulfobacteria</taxon>
        <taxon>Thermodesulfobacteriales</taxon>
        <taxon>Thermodesulfobacteriaceae</taxon>
        <taxon>Thermosulfurimonas</taxon>
    </lineage>
</organism>
<dbReference type="PROSITE" id="PS50893">
    <property type="entry name" value="ABC_TRANSPORTER_2"/>
    <property type="match status" value="1"/>
</dbReference>
<dbReference type="InterPro" id="IPR003439">
    <property type="entry name" value="ABC_transporter-like_ATP-bd"/>
</dbReference>
<gene>
    <name evidence="6" type="ORF">FVE67_07850</name>
</gene>
<proteinExistence type="inferred from homology"/>
<sequence length="298" mass="33206">MVRARELTMCYGTLRAVEGVSLEVALGEILGLLGPNGAGKTTILRILSTQIVPTRGEVYLNGEDAKAHPEKVRAFFGYLPETPPLYLDMEVREYLHFVGEARGLSGRRLQERTSWVVEACGLSGVWRQPLGELSKGYRQRVGLAQALIHDPPILILDEPTTGLDPLQIKEMRSLIRELSREKAVIFSSHILQEVEALADRVLILNQGKEVASGTREEIYRRVFPRPVFRVEVEGAAPDWGSIPGVLESERVGEESYRVVFQGEDLFRTLCEKGVAVRALYPERLSLEELFLRLVGGGA</sequence>
<evidence type="ECO:0000256" key="3">
    <source>
        <dbReference type="ARBA" id="ARBA00022741"/>
    </source>
</evidence>
<dbReference type="InterPro" id="IPR003593">
    <property type="entry name" value="AAA+_ATPase"/>
</dbReference>
<evidence type="ECO:0000256" key="4">
    <source>
        <dbReference type="ARBA" id="ARBA00022840"/>
    </source>
</evidence>
<evidence type="ECO:0000256" key="2">
    <source>
        <dbReference type="ARBA" id="ARBA00022448"/>
    </source>
</evidence>
<dbReference type="Pfam" id="PF00005">
    <property type="entry name" value="ABC_tran"/>
    <property type="match status" value="1"/>
</dbReference>
<accession>A0A6H1WV28</accession>
<dbReference type="PANTHER" id="PTHR43335:SF4">
    <property type="entry name" value="ABC TRANSPORTER, ATP-BINDING PROTEIN"/>
    <property type="match status" value="1"/>
</dbReference>
<dbReference type="SMART" id="SM00382">
    <property type="entry name" value="AAA"/>
    <property type="match status" value="1"/>
</dbReference>
<evidence type="ECO:0000256" key="1">
    <source>
        <dbReference type="ARBA" id="ARBA00005417"/>
    </source>
</evidence>
<evidence type="ECO:0000313" key="7">
    <source>
        <dbReference type="Proteomes" id="UP000501253"/>
    </source>
</evidence>
<evidence type="ECO:0000259" key="5">
    <source>
        <dbReference type="PROSITE" id="PS50893"/>
    </source>
</evidence>
<dbReference type="SUPFAM" id="SSF52540">
    <property type="entry name" value="P-loop containing nucleoside triphosphate hydrolases"/>
    <property type="match status" value="1"/>
</dbReference>
<dbReference type="AlphaFoldDB" id="A0A6H1WV28"/>
<reference evidence="6 7" key="1">
    <citation type="submission" date="2019-08" db="EMBL/GenBank/DDBJ databases">
        <title>Complete genome sequence of Thermosulfurimonas marina SU872T, an anaerobic thermophilic chemolithoautotrophic bacterium isolated from a shallow marine hydrothermal vent.</title>
        <authorList>
            <person name="Allioux M."/>
            <person name="Jebbar M."/>
            <person name="Slobodkina G."/>
            <person name="Slobodkin A."/>
            <person name="Moalic Y."/>
            <person name="Frolova A."/>
            <person name="Shao Z."/>
            <person name="Alain K."/>
        </authorList>
    </citation>
    <scope>NUCLEOTIDE SEQUENCE [LARGE SCALE GENOMIC DNA]</scope>
    <source>
        <strain evidence="6 7">SU872</strain>
    </source>
</reference>
<keyword evidence="4 6" id="KW-0067">ATP-binding</keyword>
<dbReference type="Proteomes" id="UP000501253">
    <property type="component" value="Chromosome"/>
</dbReference>
<dbReference type="CDD" id="cd03230">
    <property type="entry name" value="ABC_DR_subfamily_A"/>
    <property type="match status" value="1"/>
</dbReference>
<dbReference type="Gene3D" id="3.40.50.300">
    <property type="entry name" value="P-loop containing nucleotide triphosphate hydrolases"/>
    <property type="match status" value="1"/>
</dbReference>
<keyword evidence="3" id="KW-0547">Nucleotide-binding</keyword>
<dbReference type="GO" id="GO:0016887">
    <property type="term" value="F:ATP hydrolysis activity"/>
    <property type="evidence" value="ECO:0007669"/>
    <property type="project" value="InterPro"/>
</dbReference>